<feature type="compositionally biased region" description="Basic residues" evidence="1">
    <location>
        <begin position="1427"/>
        <end position="1448"/>
    </location>
</feature>
<dbReference type="Pfam" id="PF07714">
    <property type="entry name" value="PK_Tyr_Ser-Thr"/>
    <property type="match status" value="3"/>
</dbReference>
<feature type="compositionally biased region" description="Basic and acidic residues" evidence="1">
    <location>
        <begin position="195"/>
        <end position="224"/>
    </location>
</feature>
<proteinExistence type="predicted"/>
<evidence type="ECO:0000259" key="2">
    <source>
        <dbReference type="PROSITE" id="PS50011"/>
    </source>
</evidence>
<dbReference type="PROSITE" id="PS00108">
    <property type="entry name" value="PROTEIN_KINASE_ST"/>
    <property type="match status" value="1"/>
</dbReference>
<dbReference type="InterPro" id="IPR051681">
    <property type="entry name" value="Ser/Thr_Kinases-Pseudokinases"/>
</dbReference>
<feature type="compositionally biased region" description="Basic and acidic residues" evidence="1">
    <location>
        <begin position="1032"/>
        <end position="1069"/>
    </location>
</feature>
<feature type="domain" description="Protein kinase" evidence="2">
    <location>
        <begin position="742"/>
        <end position="1008"/>
    </location>
</feature>
<feature type="compositionally biased region" description="Basic and acidic residues" evidence="1">
    <location>
        <begin position="1679"/>
        <end position="1695"/>
    </location>
</feature>
<evidence type="ECO:0000256" key="1">
    <source>
        <dbReference type="SAM" id="MobiDB-lite"/>
    </source>
</evidence>
<accession>A0ABR2HAU9</accession>
<dbReference type="Proteomes" id="UP001470230">
    <property type="component" value="Unassembled WGS sequence"/>
</dbReference>
<dbReference type="InterPro" id="IPR011009">
    <property type="entry name" value="Kinase-like_dom_sf"/>
</dbReference>
<feature type="compositionally biased region" description="Basic and acidic residues" evidence="1">
    <location>
        <begin position="1152"/>
        <end position="1350"/>
    </location>
</feature>
<keyword evidence="4" id="KW-1185">Reference proteome</keyword>
<feature type="region of interest" description="Disordered" evidence="1">
    <location>
        <begin position="1081"/>
        <end position="1108"/>
    </location>
</feature>
<dbReference type="InterPro" id="IPR001245">
    <property type="entry name" value="Ser-Thr/Tyr_kinase_cat_dom"/>
</dbReference>
<feature type="compositionally biased region" description="Polar residues" evidence="1">
    <location>
        <begin position="1758"/>
        <end position="1774"/>
    </location>
</feature>
<feature type="region of interest" description="Disordered" evidence="1">
    <location>
        <begin position="1753"/>
        <end position="1867"/>
    </location>
</feature>
<feature type="region of interest" description="Disordered" evidence="1">
    <location>
        <begin position="1028"/>
        <end position="1069"/>
    </location>
</feature>
<name>A0ABR2HAU9_9EUKA</name>
<dbReference type="PANTHER" id="PTHR44329">
    <property type="entry name" value="SERINE/THREONINE-PROTEIN KINASE TNNI3K-RELATED"/>
    <property type="match status" value="1"/>
</dbReference>
<feature type="compositionally biased region" description="Basic and acidic residues" evidence="1">
    <location>
        <begin position="1487"/>
        <end position="1518"/>
    </location>
</feature>
<feature type="region of interest" description="Disordered" evidence="1">
    <location>
        <begin position="1534"/>
        <end position="1582"/>
    </location>
</feature>
<dbReference type="PANTHER" id="PTHR44329:SF214">
    <property type="entry name" value="PROTEIN KINASE DOMAIN-CONTAINING PROTEIN"/>
    <property type="match status" value="1"/>
</dbReference>
<feature type="region of interest" description="Disordered" evidence="1">
    <location>
        <begin position="1397"/>
        <end position="1518"/>
    </location>
</feature>
<reference evidence="3 4" key="1">
    <citation type="submission" date="2024-04" db="EMBL/GenBank/DDBJ databases">
        <title>Tritrichomonas musculus Genome.</title>
        <authorList>
            <person name="Alves-Ferreira E."/>
            <person name="Grigg M."/>
            <person name="Lorenzi H."/>
            <person name="Galac M."/>
        </authorList>
    </citation>
    <scope>NUCLEOTIDE SEQUENCE [LARGE SCALE GENOMIC DNA]</scope>
    <source>
        <strain evidence="3 4">EAF2021</strain>
    </source>
</reference>
<sequence length="1901" mass="221321">MDLYKLDLSRFIFQEKIGVGNQSKCLLNIEKETEAKYAAILSRYSSSNNPIVIDKFLGQIKILSMLSCPLFPNFFGYSMKINDNYINTIIITEYIPNGTLDHIISMDPKDYGESKWTDTKKLINIYGIAFGMSYLHSLNIIHRDITTKSVLLDEHLYPKIINFASALDLSDKIKASSNFTFSEEKNQISNLNDDENSKMSDIEEEEKGERKFNDDKSNTKKEKNIDDDEKNFDYEKFFGDVEIIHVDDSIESFVGTPSYRAPEIWENMKYSKSSDVFAFSIVVYEILTSQFPYRFKGTHQLAKYVVEGGRPDINSNEIPDCFIDLMRKCWDSDPEKRPTFDEIVTEIKTNKRFITGLNIDEEEFRSYQKLIESKQNDAIVISKKERNVSNDIDEIDLSNYQIEKYIDQGSFSNVYKINDIKTNDVYAAKISMKTINDFSDFQLISLNREISILSKLNFPSIIKFIGYNKRNFKNRLKPTIITEFVKNQSLEDVILFEKNSCDAINLNDTKKLIAIYGIASAMSYLHSLNIIHRDIKPSNIFLDEYFYPKIGDFGLSKEINNNNENDNNDDGDEFYVGSLIYMAPEILTNNKYHKAGDVYSFALVVYYIITFEPPYKGFKYIDIIKRVPEGIRPEFNSSTTGCYRDLIEKCWSNDYEKRPTFDEIVHTLKTNPDFITENIDKDEFLNYIEYIENSSNSPESNNTKKFHPVSFDIDHLKELERIRETEEMKSLIGEPFVDLNNYEKCNLISKDENSKIYEVKNKETGILYAAIISNTVFKNLSSDDLINLSREVNIVSKLNHPTLLKFIGYSPIDFKSRKKPVIISELPSNLSLSQILDKERCNEKIDNWNDTQKLICLYGISLGMSYIHSNDIIHRNLNTKSIFFDENLNPKIGNLGLLTKSNRICSLSCKTATNLKENLLYSSPDLLETNEYSKSSDVCAFALIVYEMMTLKTFTNINDLKESINSNKLETNDSIPKSYLKLIEDCWSQNRPTFDQIVSMLKKEAGFITENVDKELFDNYVESFDNEMDDYNSEKKDDGKSQDENSNDDERSEKSESVTNIEQKDDETKDYIENIKDDLTEDKMQIGNEENVNENDNGNIADEENFKEAEDKNEIINKINKEDEGIEKNNVDVKDKYEEIIILEEEEEEHEDENKKEEDSKEKDKCEEASTKEDKCEEASNKEDKCEEASNKEDKCEEASNKEDKCEEASNKEDKCEEASNKEDKFKEASNKEDKCKEASNKEDKCKEASNKEDKFKEASNKEDKCKEASNKEDKFKEASNKEDKCKEASNKEDKCKEASNKEDKFKEASNKEDKCKEASNKEDKQGGIDREEERENANKTPDFVDEKSRNTKNKGNDVNQNDYIEIEDQNCNYAEKIREIKRKPGNQDQVLKISFKFNSSNFSYNEKSDSDIDKDEDMIKEESKMIKSRSKRPTRKRRKARKARRKPNANQDDKERKTDNGFAEEEDEDDNFIKELEKLMEEEEDKLSAEEEKLIKEQEENKRKEEERLMKENEERLRRERAEKLRKEVEERLKKEKEEEKLRREKEERIKKEEEERIKKEKEEKIKKEEERIKKEKDERIKKEEERIKKEKLRKEREEMLRKERIDKLRKEREERLKKEEEEKLRREKEERLKKEEEEKIRKEKEEKLKKEGTKDSYADLLAKYKDVENVVVMQLIDEPKNDIPSSSDKERKTSPSTNFQPQNSPVKSPSKPKGSPADSFSRQPPSPPFQKSKFKGNTIKLTVTLKDIGMAEFDPNNGSEIQAKSTQDSSASNEKELPKLNHNNKGNVQSQDSSNSPPQTENKLPKLVRSNQSSASIKKDQNQSDSFAPADHKLINRSPRRHKEGASNYNPNVFRSPPDNFKSNKAQATRDFIKSPIKLTVTLKDIGMEGLDSSTPGKT</sequence>
<evidence type="ECO:0000313" key="4">
    <source>
        <dbReference type="Proteomes" id="UP001470230"/>
    </source>
</evidence>
<dbReference type="InterPro" id="IPR000719">
    <property type="entry name" value="Prot_kinase_dom"/>
</dbReference>
<feature type="region of interest" description="Disordered" evidence="1">
    <location>
        <begin position="190"/>
        <end position="224"/>
    </location>
</feature>
<dbReference type="Pfam" id="PF00069">
    <property type="entry name" value="Pkinase"/>
    <property type="match status" value="1"/>
</dbReference>
<dbReference type="PROSITE" id="PS50011">
    <property type="entry name" value="PROTEIN_KINASE_DOM"/>
    <property type="match status" value="3"/>
</dbReference>
<feature type="domain" description="Protein kinase" evidence="2">
    <location>
        <begin position="11"/>
        <end position="354"/>
    </location>
</feature>
<dbReference type="SMART" id="SM00220">
    <property type="entry name" value="S_TKc"/>
    <property type="match status" value="3"/>
</dbReference>
<feature type="compositionally biased region" description="Polar residues" evidence="1">
    <location>
        <begin position="1696"/>
        <end position="1705"/>
    </location>
</feature>
<dbReference type="EMBL" id="JAPFFF010000035">
    <property type="protein sequence ID" value="KAK8843302.1"/>
    <property type="molecule type" value="Genomic_DNA"/>
</dbReference>
<feature type="compositionally biased region" description="Polar residues" evidence="1">
    <location>
        <begin position="1783"/>
        <end position="1804"/>
    </location>
</feature>
<feature type="region of interest" description="Disordered" evidence="1">
    <location>
        <begin position="1614"/>
        <end position="1660"/>
    </location>
</feature>
<comment type="caution">
    <text evidence="3">The sequence shown here is derived from an EMBL/GenBank/DDBJ whole genome shotgun (WGS) entry which is preliminary data.</text>
</comment>
<feature type="compositionally biased region" description="Low complexity" evidence="1">
    <location>
        <begin position="1087"/>
        <end position="1099"/>
    </location>
</feature>
<dbReference type="InterPro" id="IPR008271">
    <property type="entry name" value="Ser/Thr_kinase_AS"/>
</dbReference>
<dbReference type="Gene3D" id="1.10.510.10">
    <property type="entry name" value="Transferase(Phosphotransferase) domain 1"/>
    <property type="match status" value="4"/>
</dbReference>
<gene>
    <name evidence="3" type="ORF">M9Y10_025157</name>
</gene>
<feature type="region of interest" description="Disordered" evidence="1">
    <location>
        <begin position="1143"/>
        <end position="1364"/>
    </location>
</feature>
<feature type="compositionally biased region" description="Low complexity" evidence="1">
    <location>
        <begin position="1706"/>
        <end position="1725"/>
    </location>
</feature>
<dbReference type="SUPFAM" id="SSF56112">
    <property type="entry name" value="Protein kinase-like (PK-like)"/>
    <property type="match status" value="3"/>
</dbReference>
<protein>
    <recommendedName>
        <fullName evidence="2">Protein kinase domain-containing protein</fullName>
    </recommendedName>
</protein>
<feature type="domain" description="Protein kinase" evidence="2">
    <location>
        <begin position="400"/>
        <end position="674"/>
    </location>
</feature>
<evidence type="ECO:0000313" key="3">
    <source>
        <dbReference type="EMBL" id="KAK8843302.1"/>
    </source>
</evidence>
<feature type="region of interest" description="Disordered" evidence="1">
    <location>
        <begin position="1678"/>
        <end position="1740"/>
    </location>
</feature>
<feature type="compositionally biased region" description="Low complexity" evidence="1">
    <location>
        <begin position="1397"/>
        <end position="1406"/>
    </location>
</feature>
<organism evidence="3 4">
    <name type="scientific">Tritrichomonas musculus</name>
    <dbReference type="NCBI Taxonomy" id="1915356"/>
    <lineage>
        <taxon>Eukaryota</taxon>
        <taxon>Metamonada</taxon>
        <taxon>Parabasalia</taxon>
        <taxon>Tritrichomonadida</taxon>
        <taxon>Tritrichomonadidae</taxon>
        <taxon>Tritrichomonas</taxon>
    </lineage>
</organism>